<dbReference type="Proteomes" id="UP000695562">
    <property type="component" value="Unassembled WGS sequence"/>
</dbReference>
<dbReference type="GO" id="GO:0008410">
    <property type="term" value="F:CoA-transferase activity"/>
    <property type="evidence" value="ECO:0007669"/>
    <property type="project" value="TreeGrafter"/>
</dbReference>
<dbReference type="Gene3D" id="3.30.1540.10">
    <property type="entry name" value="formyl-coa transferase, domain 3"/>
    <property type="match status" value="1"/>
</dbReference>
<name>A0A8J4PSN4_9MYCE</name>
<dbReference type="InterPro" id="IPR044855">
    <property type="entry name" value="CoA-Trfase_III_dom3_sf"/>
</dbReference>
<evidence type="ECO:0000256" key="2">
    <source>
        <dbReference type="ARBA" id="ARBA00022679"/>
    </source>
</evidence>
<keyword evidence="4" id="KW-1185">Reference proteome</keyword>
<dbReference type="AlphaFoldDB" id="A0A8J4PSN4"/>
<gene>
    <name evidence="3" type="ORF">CYY_005612</name>
</gene>
<dbReference type="Gene3D" id="3.40.50.10540">
    <property type="entry name" value="Crotonobetainyl-coa:carnitine coa-transferase, domain 1"/>
    <property type="match status" value="1"/>
</dbReference>
<organism evidence="3 4">
    <name type="scientific">Polysphondylium violaceum</name>
    <dbReference type="NCBI Taxonomy" id="133409"/>
    <lineage>
        <taxon>Eukaryota</taxon>
        <taxon>Amoebozoa</taxon>
        <taxon>Evosea</taxon>
        <taxon>Eumycetozoa</taxon>
        <taxon>Dictyostelia</taxon>
        <taxon>Dictyosteliales</taxon>
        <taxon>Dictyosteliaceae</taxon>
        <taxon>Polysphondylium</taxon>
    </lineage>
</organism>
<sequence>MLTLTYKKFLKLNTFRYYCTNSTTRDEILNNKPLGGYKVLDMSRVLAGPWTTQLLGDLGADVIKVENVGKGDDTREFGPPFYFDGQGNKGSAYFSCANRNKKSITVDITKKEGQQIIHRLAEDSDVFVENFKVGGLKKYNLDYSTISKINPRIVYLSITGFGQDGPYKDLPGYDFSIQAMGGLMSITGDQVPYKTGVAIVDVMTGLYGNVAIQAALHLRNKTNQGQYIDLSLLDVQSAFLANQSASYLMTGENPKRFGNAHPSIVPYESIKTKDGFIVVAVGNNGQFEGFCNVLNLQHLINDPKFISNSSRVANRVELMEIINSSSINFETSELEDLFSKHNVPCSPINTLDKVFNHPQIKHRNMVWSLPLNNNIDNNHGNSNSHQNTSNIKVLDEIKVVGNPIHFSKSDLHSKSSILLNQPPPSLGQHTDSVLINLGYSIDEINDLKNNKII</sequence>
<protein>
    <recommendedName>
        <fullName evidence="5">CoA-transferase family III protein</fullName>
    </recommendedName>
</protein>
<dbReference type="InterPro" id="IPR023606">
    <property type="entry name" value="CoA-Trfase_III_dom_1_sf"/>
</dbReference>
<dbReference type="Pfam" id="PF02515">
    <property type="entry name" value="CoA_transf_3"/>
    <property type="match status" value="1"/>
</dbReference>
<evidence type="ECO:0000313" key="4">
    <source>
        <dbReference type="Proteomes" id="UP000695562"/>
    </source>
</evidence>
<dbReference type="InterPro" id="IPR003673">
    <property type="entry name" value="CoA-Trfase_fam_III"/>
</dbReference>
<evidence type="ECO:0000256" key="1">
    <source>
        <dbReference type="ARBA" id="ARBA00008383"/>
    </source>
</evidence>
<evidence type="ECO:0008006" key="5">
    <source>
        <dbReference type="Google" id="ProtNLM"/>
    </source>
</evidence>
<comment type="similarity">
    <text evidence="1">Belongs to the CoA-transferase III family.</text>
</comment>
<proteinExistence type="inferred from homology"/>
<evidence type="ECO:0000313" key="3">
    <source>
        <dbReference type="EMBL" id="KAF2073088.1"/>
    </source>
</evidence>
<dbReference type="InterPro" id="IPR050483">
    <property type="entry name" value="CoA-transferase_III_domain"/>
</dbReference>
<dbReference type="PANTHER" id="PTHR48207:SF3">
    <property type="entry name" value="SUCCINATE--HYDROXYMETHYLGLUTARATE COA-TRANSFERASE"/>
    <property type="match status" value="1"/>
</dbReference>
<keyword evidence="2" id="KW-0808">Transferase</keyword>
<comment type="caution">
    <text evidence="3">The sequence shown here is derived from an EMBL/GenBank/DDBJ whole genome shotgun (WGS) entry which is preliminary data.</text>
</comment>
<dbReference type="EMBL" id="AJWJ01000228">
    <property type="protein sequence ID" value="KAF2073088.1"/>
    <property type="molecule type" value="Genomic_DNA"/>
</dbReference>
<dbReference type="PANTHER" id="PTHR48207">
    <property type="entry name" value="SUCCINATE--HYDROXYMETHYLGLUTARATE COA-TRANSFERASE"/>
    <property type="match status" value="1"/>
</dbReference>
<dbReference type="OrthoDB" id="5863171at2759"/>
<dbReference type="SUPFAM" id="SSF89796">
    <property type="entry name" value="CoA-transferase family III (CaiB/BaiF)"/>
    <property type="match status" value="1"/>
</dbReference>
<accession>A0A8J4PSN4</accession>
<reference evidence="3" key="1">
    <citation type="submission" date="2020-01" db="EMBL/GenBank/DDBJ databases">
        <title>Development of genomics and gene disruption for Polysphondylium violaceum indicates a role for the polyketide synthase stlB in stalk morphogenesis.</title>
        <authorList>
            <person name="Narita B."/>
            <person name="Kawabe Y."/>
            <person name="Kin K."/>
            <person name="Saito T."/>
            <person name="Gibbs R."/>
            <person name="Kuspa A."/>
            <person name="Muzny D."/>
            <person name="Queller D."/>
            <person name="Richards S."/>
            <person name="Strassman J."/>
            <person name="Sucgang R."/>
            <person name="Worley K."/>
            <person name="Schaap P."/>
        </authorList>
    </citation>
    <scope>NUCLEOTIDE SEQUENCE</scope>
    <source>
        <strain evidence="3">QSvi11</strain>
    </source>
</reference>